<dbReference type="SMART" id="SM00331">
    <property type="entry name" value="PP2C_SIG"/>
    <property type="match status" value="1"/>
</dbReference>
<dbReference type="PANTHER" id="PTHR35801">
    <property type="entry name" value="PHOSPHOSERINE PHOSPHATASE RSBX"/>
    <property type="match status" value="1"/>
</dbReference>
<dbReference type="RefSeq" id="WP_110314204.1">
    <property type="nucleotide sequence ID" value="NZ_QJJU01000001.1"/>
</dbReference>
<dbReference type="Pfam" id="PF07228">
    <property type="entry name" value="SpoIIE"/>
    <property type="match status" value="1"/>
</dbReference>
<dbReference type="AlphaFoldDB" id="A0A318HMX3"/>
<dbReference type="EMBL" id="QJJU01000001">
    <property type="protein sequence ID" value="PXX13044.1"/>
    <property type="molecule type" value="Genomic_DNA"/>
</dbReference>
<reference evidence="3" key="1">
    <citation type="submission" date="2018-05" db="EMBL/GenBank/DDBJ databases">
        <authorList>
            <person name="Deangelis K."/>
            <person name="Huntemann M."/>
            <person name="Clum A."/>
            <person name="Pillay M."/>
            <person name="Palaniappan K."/>
            <person name="Varghese N."/>
            <person name="Mikhailova N."/>
            <person name="Stamatis D."/>
            <person name="Reddy T."/>
            <person name="Daum C."/>
            <person name="Shapiro N."/>
            <person name="Ivanova N."/>
            <person name="Kyrpides N."/>
            <person name="Woyke T."/>
        </authorList>
    </citation>
    <scope>NUCLEOTIDE SEQUENCE [LARGE SCALE GENOMIC DNA]</scope>
    <source>
        <strain evidence="3">GAS496</strain>
    </source>
</reference>
<accession>A0A318HMX3</accession>
<comment type="caution">
    <text evidence="2">The sequence shown here is derived from an EMBL/GenBank/DDBJ whole genome shotgun (WGS) entry which is preliminary data.</text>
</comment>
<dbReference type="Proteomes" id="UP000247781">
    <property type="component" value="Unassembled WGS sequence"/>
</dbReference>
<name>A0A318HMX3_9MYCO</name>
<dbReference type="Gene3D" id="3.60.40.10">
    <property type="entry name" value="PPM-type phosphatase domain"/>
    <property type="match status" value="1"/>
</dbReference>
<sequence length="208" mass="21810">MRRQGWIGPIEWAAARRPLPGEEVCGDFPIAVEVGRTAALFGVADGLGHGTAAETAAVRAAEVVDRCRTEPPDVLLQLCHRGLADTRGAAITLSRIDFETRTLSWIGIGNVTADLVTKGPDGVQIRASALLAGGIVGYRIPHALATHQVSIGPGDLLVIATDGILEDHVAGMDFAAPAMAIAEHILNAYSRESDDALVLTARYRGASS</sequence>
<protein>
    <submittedName>
        <fullName evidence="2">Stage II sporulation protein E</fullName>
    </submittedName>
</protein>
<organism evidence="2 3">
    <name type="scientific">Mycolicibacterium moriokaense</name>
    <dbReference type="NCBI Taxonomy" id="39691"/>
    <lineage>
        <taxon>Bacteria</taxon>
        <taxon>Bacillati</taxon>
        <taxon>Actinomycetota</taxon>
        <taxon>Actinomycetes</taxon>
        <taxon>Mycobacteriales</taxon>
        <taxon>Mycobacteriaceae</taxon>
        <taxon>Mycolicibacterium</taxon>
    </lineage>
</organism>
<proteinExistence type="predicted"/>
<keyword evidence="3" id="KW-1185">Reference proteome</keyword>
<evidence type="ECO:0000259" key="1">
    <source>
        <dbReference type="SMART" id="SM00331"/>
    </source>
</evidence>
<evidence type="ECO:0000313" key="3">
    <source>
        <dbReference type="Proteomes" id="UP000247781"/>
    </source>
</evidence>
<dbReference type="InterPro" id="IPR036457">
    <property type="entry name" value="PPM-type-like_dom_sf"/>
</dbReference>
<dbReference type="InterPro" id="IPR039248">
    <property type="entry name" value="Ptase_RsbX"/>
</dbReference>
<reference evidence="2 3" key="2">
    <citation type="submission" date="2018-06" db="EMBL/GenBank/DDBJ databases">
        <title>Sequencing of bacterial isolates from soil warming experiment in Harvard Forest, Massachusetts, USA.</title>
        <authorList>
            <person name="Deangelis K.PhD."/>
        </authorList>
    </citation>
    <scope>NUCLEOTIDE SEQUENCE [LARGE SCALE GENOMIC DNA]</scope>
    <source>
        <strain evidence="2 3">GAS496</strain>
    </source>
</reference>
<evidence type="ECO:0000313" key="2">
    <source>
        <dbReference type="EMBL" id="PXX13044.1"/>
    </source>
</evidence>
<dbReference type="SUPFAM" id="SSF81606">
    <property type="entry name" value="PP2C-like"/>
    <property type="match status" value="1"/>
</dbReference>
<gene>
    <name evidence="2" type="ORF">C8E89_101192</name>
</gene>
<dbReference type="OrthoDB" id="479131at2"/>
<dbReference type="InterPro" id="IPR001932">
    <property type="entry name" value="PPM-type_phosphatase-like_dom"/>
</dbReference>
<feature type="domain" description="PPM-type phosphatase" evidence="1">
    <location>
        <begin position="9"/>
        <end position="203"/>
    </location>
</feature>
<dbReference type="PANTHER" id="PTHR35801:SF1">
    <property type="entry name" value="PHOSPHOSERINE PHOSPHATASE RSBX"/>
    <property type="match status" value="1"/>
</dbReference>